<keyword evidence="7" id="KW-0808">Transferase</keyword>
<dbReference type="InterPro" id="IPR012763">
    <property type="entry name" value="DNA_pol_III_sug/sutau_N"/>
</dbReference>
<dbReference type="Pfam" id="PF13177">
    <property type="entry name" value="DNA_pol3_delta2"/>
    <property type="match status" value="1"/>
</dbReference>
<keyword evidence="7" id="KW-0548">Nucleotidyltransferase</keyword>
<dbReference type="CDD" id="cd00009">
    <property type="entry name" value="AAA"/>
    <property type="match status" value="1"/>
</dbReference>
<dbReference type="PANTHER" id="PTHR11669">
    <property type="entry name" value="REPLICATION FACTOR C / DNA POLYMERASE III GAMMA-TAU SUBUNIT"/>
    <property type="match status" value="1"/>
</dbReference>
<evidence type="ECO:0000256" key="1">
    <source>
        <dbReference type="ARBA" id="ARBA00006360"/>
    </source>
</evidence>
<keyword evidence="6" id="KW-0067">ATP-binding</keyword>
<dbReference type="Gene3D" id="1.20.272.10">
    <property type="match status" value="1"/>
</dbReference>
<dbReference type="AlphaFoldDB" id="A0A978VD66"/>
<dbReference type="InterPro" id="IPR050238">
    <property type="entry name" value="DNA_Rep/Repair_Clamp_Loader"/>
</dbReference>
<comment type="catalytic activity">
    <reaction evidence="9">
        <text>DNA(n) + a 2'-deoxyribonucleoside 5'-triphosphate = DNA(n+1) + diphosphate</text>
        <dbReference type="Rhea" id="RHEA:22508"/>
        <dbReference type="Rhea" id="RHEA-COMP:17339"/>
        <dbReference type="Rhea" id="RHEA-COMP:17340"/>
        <dbReference type="ChEBI" id="CHEBI:33019"/>
        <dbReference type="ChEBI" id="CHEBI:61560"/>
        <dbReference type="ChEBI" id="CHEBI:173112"/>
        <dbReference type="EC" id="2.7.7.7"/>
    </reaction>
</comment>
<dbReference type="InterPro" id="IPR003593">
    <property type="entry name" value="AAA+_ATPase"/>
</dbReference>
<evidence type="ECO:0000256" key="5">
    <source>
        <dbReference type="ARBA" id="ARBA00022833"/>
    </source>
</evidence>
<dbReference type="Pfam" id="PF23007">
    <property type="entry name" value="DnaA_N-like_STI"/>
    <property type="match status" value="1"/>
</dbReference>
<proteinExistence type="inferred from homology"/>
<dbReference type="Proteomes" id="UP000813462">
    <property type="component" value="Unassembled WGS sequence"/>
</dbReference>
<dbReference type="SUPFAM" id="SSF52540">
    <property type="entry name" value="P-loop containing nucleoside triphosphate hydrolases"/>
    <property type="match status" value="1"/>
</dbReference>
<gene>
    <name evidence="12" type="ORF">FEM48_Zijuj05G0058600</name>
</gene>
<dbReference type="Gene3D" id="1.10.8.60">
    <property type="match status" value="1"/>
</dbReference>
<sequence length="1094" mass="122185">MTDGRRHSVDIPISKTLVALRRVRSLRDPSTNSMSKFSSSIDNANWDTNSSNGISLGFLDSCQQGISSKNHALRPKKCNLYGQREEYMDDYESSRGLGKSLLNLYDNSGWDGGISTPFETKQAEGLGDSESYEEENLRNKALSERNCNCKNHIEKGLDLTCITHGKNPLEDVDSYDEPAIGSVEEGLDHIASKRNFQCKNQVKLSGAVGDVMSRLSSPYPSTSDVVSSHDISLFTKEDVDVEDHNDRGCGISCCWSRTPRFRGDIVPSDVEGRPLLWRNLDDLSFYENRNLKHSGSEIISHSETPRSLSQKFRPKSFNELVGQNVVARSLLGAISRGRLTSFYLFHGPRGTGKTSASRIFAAALNCLSLEEHRPCGLCRECVSFFSGRSKDVKEVDSVRINRRDRVRYLIKNALIPPASSRFKVFIIDECHLLHGETWATVLNSLDNLSQHVIFVMITPNLDKLPRSAVARSQRYHFPKIRDADIASRLGRICVEEGLDFDQAALDFIAAKSNGSLRDAEMMLDQLSLLGRKITMSLAYELIGIVSDDELLDLLDLALSSDTSNTVLRARELMRSRIDPMQLISQLANLVMDILVGNCQEGCSEVRRKFHSKHNSEVDLQKLGHALKILSETEKQLRMSKNQTTWLTVALLQLSSVEVSSLDVNNSKLWLGNAHDKGKSCQHLVGCSCEDCQSHKLGMQDDCKGPLESIWKRATELCRPTSLKNFLEKQGKLSSLFVSKGQGLAVAELEFCHPDYVSKAEKSWKLIVNSLQSILDCNVEIRINLVPCPSNTKHVKVNKQSFSLFSCSRRMQKSQSTTEHASDSDYSEYTSEKPMISDKSMLPSSSCCGSQMPHNCCSKMEVIKTLRNDEGNVPRTSTSSHRSLGDYMPNSELAIAASNEQANNNHRGHVLCFREPENQPNCFSRLLRLQKKLRTSETSQMICCSQLQNGLTMSQPRKSYSGKFLSANNSSVPCSCSNTCTSSTRDENDNYDVVSSLLREESEALCWRTRIYPPRKAKVLLLFVLTLSNVLMDDAGVPDKASTTRFAFGWVGSSLWYCQIAGENLRVLICLPAFGKLHKKVLQMPSVGLGYQMLN</sequence>
<dbReference type="Pfam" id="PF22608">
    <property type="entry name" value="DNAX_ATPase_lid"/>
    <property type="match status" value="1"/>
</dbReference>
<reference evidence="12" key="1">
    <citation type="journal article" date="2021" name="Front. Plant Sci.">
        <title>Chromosome-Scale Genome Assembly for Chinese Sour Jujube and Insights Into Its Genome Evolution and Domestication Signature.</title>
        <authorList>
            <person name="Shen L.-Y."/>
            <person name="Luo H."/>
            <person name="Wang X.-L."/>
            <person name="Wang X.-M."/>
            <person name="Qiu X.-J."/>
            <person name="Liu H."/>
            <person name="Zhou S.-S."/>
            <person name="Jia K.-H."/>
            <person name="Nie S."/>
            <person name="Bao Y.-T."/>
            <person name="Zhang R.-G."/>
            <person name="Yun Q.-Z."/>
            <person name="Chai Y.-H."/>
            <person name="Lu J.-Y."/>
            <person name="Li Y."/>
            <person name="Zhao S.-W."/>
            <person name="Mao J.-F."/>
            <person name="Jia S.-G."/>
            <person name="Mao Y.-M."/>
        </authorList>
    </citation>
    <scope>NUCLEOTIDE SEQUENCE</scope>
    <source>
        <strain evidence="12">AT0</strain>
        <tissue evidence="12">Leaf</tissue>
    </source>
</reference>
<comment type="caution">
    <text evidence="12">The sequence shown here is derived from an EMBL/GenBank/DDBJ whole genome shotgun (WGS) entry which is preliminary data.</text>
</comment>
<comment type="similarity">
    <text evidence="1">Belongs to the DnaX/STICHEL family.</text>
</comment>
<dbReference type="FunFam" id="1.10.8.60:FF:000013">
    <property type="entry name" value="DNA polymerase III subunit gamma/tau"/>
    <property type="match status" value="1"/>
</dbReference>
<name>A0A978VD66_ZIZJJ</name>
<keyword evidence="7" id="KW-0239">DNA-directed DNA polymerase</keyword>
<protein>
    <recommendedName>
        <fullName evidence="2">DNA-directed DNA polymerase</fullName>
        <ecNumber evidence="2">2.7.7.7</ecNumber>
    </recommendedName>
</protein>
<dbReference type="InterPro" id="IPR045085">
    <property type="entry name" value="HLD_clamp_pol_III_gamma_tau"/>
</dbReference>
<keyword evidence="3" id="KW-0479">Metal-binding</keyword>
<evidence type="ECO:0000313" key="13">
    <source>
        <dbReference type="Proteomes" id="UP000813462"/>
    </source>
</evidence>
<dbReference type="PANTHER" id="PTHR11669:SF0">
    <property type="entry name" value="PROTEIN STICHEL-LIKE 2"/>
    <property type="match status" value="1"/>
</dbReference>
<evidence type="ECO:0000259" key="11">
    <source>
        <dbReference type="SMART" id="SM00382"/>
    </source>
</evidence>
<dbReference type="EMBL" id="JAEACU010000005">
    <property type="protein sequence ID" value="KAH7528305.1"/>
    <property type="molecule type" value="Genomic_DNA"/>
</dbReference>
<evidence type="ECO:0000256" key="3">
    <source>
        <dbReference type="ARBA" id="ARBA00022723"/>
    </source>
</evidence>
<organism evidence="12 13">
    <name type="scientific">Ziziphus jujuba var. spinosa</name>
    <dbReference type="NCBI Taxonomy" id="714518"/>
    <lineage>
        <taxon>Eukaryota</taxon>
        <taxon>Viridiplantae</taxon>
        <taxon>Streptophyta</taxon>
        <taxon>Embryophyta</taxon>
        <taxon>Tracheophyta</taxon>
        <taxon>Spermatophyta</taxon>
        <taxon>Magnoliopsida</taxon>
        <taxon>eudicotyledons</taxon>
        <taxon>Gunneridae</taxon>
        <taxon>Pentapetalae</taxon>
        <taxon>rosids</taxon>
        <taxon>fabids</taxon>
        <taxon>Rosales</taxon>
        <taxon>Rhamnaceae</taxon>
        <taxon>Paliureae</taxon>
        <taxon>Ziziphus</taxon>
    </lineage>
</organism>
<keyword evidence="4" id="KW-0547">Nucleotide-binding</keyword>
<dbReference type="GO" id="GO:0003887">
    <property type="term" value="F:DNA-directed DNA polymerase activity"/>
    <property type="evidence" value="ECO:0007669"/>
    <property type="project" value="UniProtKB-KW"/>
</dbReference>
<evidence type="ECO:0000256" key="7">
    <source>
        <dbReference type="ARBA" id="ARBA00022932"/>
    </source>
</evidence>
<dbReference type="GO" id="GO:0009360">
    <property type="term" value="C:DNA polymerase III complex"/>
    <property type="evidence" value="ECO:0007669"/>
    <property type="project" value="InterPro"/>
</dbReference>
<dbReference type="GO" id="GO:0006281">
    <property type="term" value="P:DNA repair"/>
    <property type="evidence" value="ECO:0007669"/>
    <property type="project" value="TreeGrafter"/>
</dbReference>
<dbReference type="InterPro" id="IPR008921">
    <property type="entry name" value="DNA_pol3_clamp-load_cplx_C"/>
</dbReference>
<evidence type="ECO:0000256" key="2">
    <source>
        <dbReference type="ARBA" id="ARBA00012417"/>
    </source>
</evidence>
<keyword evidence="5" id="KW-0862">Zinc</keyword>
<feature type="domain" description="AAA+ ATPase" evidence="11">
    <location>
        <begin position="339"/>
        <end position="481"/>
    </location>
</feature>
<dbReference type="NCBIfam" id="TIGR02397">
    <property type="entry name" value="dnaX_nterm"/>
    <property type="match status" value="1"/>
</dbReference>
<evidence type="ECO:0000256" key="10">
    <source>
        <dbReference type="SAM" id="MobiDB-lite"/>
    </source>
</evidence>
<evidence type="ECO:0000256" key="8">
    <source>
        <dbReference type="ARBA" id="ARBA00023054"/>
    </source>
</evidence>
<keyword evidence="8" id="KW-0175">Coiled coil</keyword>
<dbReference type="SUPFAM" id="SSF48019">
    <property type="entry name" value="post-AAA+ oligomerization domain-like"/>
    <property type="match status" value="1"/>
</dbReference>
<dbReference type="InterPro" id="IPR027417">
    <property type="entry name" value="P-loop_NTPase"/>
</dbReference>
<evidence type="ECO:0000256" key="4">
    <source>
        <dbReference type="ARBA" id="ARBA00022741"/>
    </source>
</evidence>
<dbReference type="GO" id="GO:0006261">
    <property type="term" value="P:DNA-templated DNA replication"/>
    <property type="evidence" value="ECO:0007669"/>
    <property type="project" value="TreeGrafter"/>
</dbReference>
<accession>A0A978VD66</accession>
<feature type="region of interest" description="Disordered" evidence="10">
    <location>
        <begin position="813"/>
        <end position="843"/>
    </location>
</feature>
<evidence type="ECO:0000256" key="6">
    <source>
        <dbReference type="ARBA" id="ARBA00022840"/>
    </source>
</evidence>
<dbReference type="GO" id="GO:0005663">
    <property type="term" value="C:DNA replication factor C complex"/>
    <property type="evidence" value="ECO:0007669"/>
    <property type="project" value="TreeGrafter"/>
</dbReference>
<dbReference type="EC" id="2.7.7.7" evidence="2"/>
<dbReference type="GO" id="GO:0046872">
    <property type="term" value="F:metal ion binding"/>
    <property type="evidence" value="ECO:0007669"/>
    <property type="project" value="UniProtKB-KW"/>
</dbReference>
<dbReference type="GO" id="GO:0003689">
    <property type="term" value="F:DNA clamp loader activity"/>
    <property type="evidence" value="ECO:0007669"/>
    <property type="project" value="TreeGrafter"/>
</dbReference>
<evidence type="ECO:0000313" key="12">
    <source>
        <dbReference type="EMBL" id="KAH7528305.1"/>
    </source>
</evidence>
<dbReference type="InterPro" id="IPR054506">
    <property type="entry name" value="DnaA_N-like_STI"/>
</dbReference>
<dbReference type="SMART" id="SM00382">
    <property type="entry name" value="AAA"/>
    <property type="match status" value="1"/>
</dbReference>
<dbReference type="CDD" id="cd18137">
    <property type="entry name" value="HLD_clamp_pol_III_gamma_tau"/>
    <property type="match status" value="1"/>
</dbReference>
<dbReference type="GO" id="GO:0003677">
    <property type="term" value="F:DNA binding"/>
    <property type="evidence" value="ECO:0007669"/>
    <property type="project" value="InterPro"/>
</dbReference>
<dbReference type="Gene3D" id="3.40.50.300">
    <property type="entry name" value="P-loop containing nucleotide triphosphate hydrolases"/>
    <property type="match status" value="1"/>
</dbReference>
<evidence type="ECO:0000256" key="9">
    <source>
        <dbReference type="ARBA" id="ARBA00049244"/>
    </source>
</evidence>
<dbReference type="GO" id="GO:0005524">
    <property type="term" value="F:ATP binding"/>
    <property type="evidence" value="ECO:0007669"/>
    <property type="project" value="UniProtKB-KW"/>
</dbReference>